<proteinExistence type="predicted"/>
<feature type="region of interest" description="Disordered" evidence="1">
    <location>
        <begin position="1"/>
        <end position="34"/>
    </location>
</feature>
<gene>
    <name evidence="2" type="ORF">NKR19_g4377</name>
</gene>
<feature type="region of interest" description="Disordered" evidence="1">
    <location>
        <begin position="67"/>
        <end position="89"/>
    </location>
</feature>
<organism evidence="2 3">
    <name type="scientific">Coniochaeta hoffmannii</name>
    <dbReference type="NCBI Taxonomy" id="91930"/>
    <lineage>
        <taxon>Eukaryota</taxon>
        <taxon>Fungi</taxon>
        <taxon>Dikarya</taxon>
        <taxon>Ascomycota</taxon>
        <taxon>Pezizomycotina</taxon>
        <taxon>Sordariomycetes</taxon>
        <taxon>Sordariomycetidae</taxon>
        <taxon>Coniochaetales</taxon>
        <taxon>Coniochaetaceae</taxon>
        <taxon>Coniochaeta</taxon>
    </lineage>
</organism>
<evidence type="ECO:0000313" key="3">
    <source>
        <dbReference type="Proteomes" id="UP001174691"/>
    </source>
</evidence>
<feature type="compositionally biased region" description="Polar residues" evidence="1">
    <location>
        <begin position="67"/>
        <end position="76"/>
    </location>
</feature>
<dbReference type="InterPro" id="IPR038883">
    <property type="entry name" value="AN11006-like"/>
</dbReference>
<dbReference type="PANTHER" id="PTHR42085">
    <property type="entry name" value="F-BOX DOMAIN-CONTAINING PROTEIN"/>
    <property type="match status" value="1"/>
</dbReference>
<protein>
    <submittedName>
        <fullName evidence="2">3 exoribonuclease family protein</fullName>
    </submittedName>
</protein>
<dbReference type="AlphaFoldDB" id="A0AA38RPL0"/>
<comment type="caution">
    <text evidence="2">The sequence shown here is derived from an EMBL/GenBank/DDBJ whole genome shotgun (WGS) entry which is preliminary data.</text>
</comment>
<dbReference type="Proteomes" id="UP001174691">
    <property type="component" value="Unassembled WGS sequence"/>
</dbReference>
<evidence type="ECO:0000313" key="2">
    <source>
        <dbReference type="EMBL" id="KAJ9155823.1"/>
    </source>
</evidence>
<evidence type="ECO:0000256" key="1">
    <source>
        <dbReference type="SAM" id="MobiDB-lite"/>
    </source>
</evidence>
<reference evidence="2" key="1">
    <citation type="submission" date="2022-07" db="EMBL/GenBank/DDBJ databases">
        <title>Fungi with potential for degradation of polypropylene.</title>
        <authorList>
            <person name="Gostincar C."/>
        </authorList>
    </citation>
    <scope>NUCLEOTIDE SEQUENCE</scope>
    <source>
        <strain evidence="2">EXF-13287</strain>
    </source>
</reference>
<sequence length="325" mass="36267">MARHAKPKGSRAIGASARPTPIPTPIPSALTTPLSSAYPSTYASEAEWDPEDDPTLVAISKLTLGDDSTTPGSSSLAEKPTAPKQPQKPFPFMLLPSELRCKVYGYHFADSERTIDLDPANYKLIHKKLGLLRVCRTIYAEASHYFYSTRSFRIFPTCPGRFFKTKKPLLARLNARQRSCITSLELRLGPGWSMPPRGWVVNPALGLKDCANVRYLTVFVECDPSDGVFKGFRRADGFYEMFSRNLLEKVLAELPQVDRVFFDAWSSVKKSGSMMRTLFDTAVSQGRKICYGPERGWSEQDDDEDVVQMKTALITYSTSDVLVVA</sequence>
<accession>A0AA38RPL0</accession>
<keyword evidence="3" id="KW-1185">Reference proteome</keyword>
<name>A0AA38RPL0_9PEZI</name>
<dbReference type="PANTHER" id="PTHR42085:SF2">
    <property type="entry name" value="F-BOX DOMAIN-CONTAINING PROTEIN"/>
    <property type="match status" value="1"/>
</dbReference>
<dbReference type="EMBL" id="JANBVN010000054">
    <property type="protein sequence ID" value="KAJ9155823.1"/>
    <property type="molecule type" value="Genomic_DNA"/>
</dbReference>